<evidence type="ECO:0000256" key="4">
    <source>
        <dbReference type="ARBA" id="ARBA00021247"/>
    </source>
</evidence>
<evidence type="ECO:0000256" key="7">
    <source>
        <dbReference type="ARBA" id="ARBA00048768"/>
    </source>
</evidence>
<comment type="catalytic activity">
    <reaction evidence="7 8">
        <text>N-terminal L-glutaminyl-[protein] + H2O = N-terminal L-glutamyl-[protein] + NH4(+)</text>
        <dbReference type="Rhea" id="RHEA:50680"/>
        <dbReference type="Rhea" id="RHEA-COMP:12668"/>
        <dbReference type="Rhea" id="RHEA-COMP:12777"/>
        <dbReference type="ChEBI" id="CHEBI:15377"/>
        <dbReference type="ChEBI" id="CHEBI:28938"/>
        <dbReference type="ChEBI" id="CHEBI:64721"/>
        <dbReference type="ChEBI" id="CHEBI:64722"/>
        <dbReference type="EC" id="3.5.1.122"/>
    </reaction>
</comment>
<evidence type="ECO:0000256" key="3">
    <source>
        <dbReference type="ARBA" id="ARBA00012718"/>
    </source>
</evidence>
<evidence type="ECO:0000256" key="8">
    <source>
        <dbReference type="RuleBase" id="RU367082"/>
    </source>
</evidence>
<evidence type="ECO:0000313" key="11">
    <source>
        <dbReference type="EMBL" id="KAJ6845817.1"/>
    </source>
</evidence>
<dbReference type="GO" id="GO:0005829">
    <property type="term" value="C:cytosol"/>
    <property type="evidence" value="ECO:0007669"/>
    <property type="project" value="TreeGrafter"/>
</dbReference>
<dbReference type="InterPro" id="IPR039733">
    <property type="entry name" value="NTAQ1"/>
</dbReference>
<dbReference type="InterPro" id="IPR037132">
    <property type="entry name" value="N_Gln_amidohydro_ab_roll_sf"/>
</dbReference>
<dbReference type="Gene3D" id="3.10.620.10">
    <property type="entry name" value="Protein N-terminal glutamine amidohydrolase, alpha beta roll"/>
    <property type="match status" value="1"/>
</dbReference>
<evidence type="ECO:0000313" key="12">
    <source>
        <dbReference type="Proteomes" id="UP001140949"/>
    </source>
</evidence>
<accession>A0AAX6E0T4</accession>
<dbReference type="AlphaFoldDB" id="A0AAX6E0T4"/>
<comment type="caution">
    <text evidence="10">The sequence shown here is derived from an EMBL/GenBank/DDBJ whole genome shotgun (WGS) entry which is preliminary data.</text>
</comment>
<dbReference type="EMBL" id="JANAVB010005797">
    <property type="protein sequence ID" value="KAJ6845817.1"/>
    <property type="molecule type" value="Genomic_DNA"/>
</dbReference>
<reference evidence="10" key="2">
    <citation type="submission" date="2023-04" db="EMBL/GenBank/DDBJ databases">
        <authorList>
            <person name="Bruccoleri R.E."/>
            <person name="Oakeley E.J."/>
            <person name="Faust A.-M."/>
            <person name="Dessus-Babus S."/>
            <person name="Altorfer M."/>
            <person name="Burckhardt D."/>
            <person name="Oertli M."/>
            <person name="Naumann U."/>
            <person name="Petersen F."/>
            <person name="Wong J."/>
        </authorList>
    </citation>
    <scope>NUCLEOTIDE SEQUENCE</scope>
    <source>
        <strain evidence="10">GSM-AAB239-AS_SAM_17_03QT</strain>
        <tissue evidence="10">Leaf</tissue>
    </source>
</reference>
<dbReference type="EMBL" id="JANAVB010040818">
    <property type="protein sequence ID" value="KAJ6797580.1"/>
    <property type="molecule type" value="Genomic_DNA"/>
</dbReference>
<evidence type="ECO:0000256" key="6">
    <source>
        <dbReference type="ARBA" id="ARBA00029677"/>
    </source>
</evidence>
<protein>
    <recommendedName>
        <fullName evidence="4 8">Protein N-terminal glutamine amidohydrolase</fullName>
        <ecNumber evidence="3 8">3.5.1.122</ecNumber>
    </recommendedName>
    <alternativeName>
        <fullName evidence="6 8">Protein NH2-terminal glutamine deamidase</fullName>
    </alternativeName>
</protein>
<keyword evidence="12" id="KW-1185">Reference proteome</keyword>
<sequence length="232" mass="26228">MAGKGEVAEEAAQGSNDAPPYLSSFTHTPFYCEENVYFLCKKLCMLGIADEKGADLFVVFISNEERKIPMWYQKASKQTDGLVIWDYHVICIQSQKSEQGIPHYMVWDLDSSLPCPLPLNEYFGKAILAPFALDPTYNRLFRVVHAPSFLQWFASDRSHMKDPLGNWVSPPPMYKPVVAEDGTKNNLDEYIRMSDADVVTGKEASTAGVYSNKFGVVISEMMLEDFFSQIQH</sequence>
<feature type="domain" description="Protein N-terminal glutamine amidohydrolase alpha beta roll" evidence="9">
    <location>
        <begin position="27"/>
        <end position="226"/>
    </location>
</feature>
<dbReference type="GO" id="GO:0008418">
    <property type="term" value="F:protein-N-terminal asparagine amidohydrolase activity"/>
    <property type="evidence" value="ECO:0007669"/>
    <property type="project" value="UniProtKB-UniRule"/>
</dbReference>
<evidence type="ECO:0000259" key="9">
    <source>
        <dbReference type="Pfam" id="PF09764"/>
    </source>
</evidence>
<proteinExistence type="inferred from homology"/>
<comment type="similarity">
    <text evidence="1 8">Belongs to the NTAQ1 family.</text>
</comment>
<dbReference type="InterPro" id="IPR023128">
    <property type="entry name" value="Prot_N_Gln_amidohydro_ab_roll"/>
</dbReference>
<dbReference type="PANTHER" id="PTHR13035:SF0">
    <property type="entry name" value="PROTEIN N-TERMINAL GLUTAMINE AMIDOHYDROLASE"/>
    <property type="match status" value="1"/>
</dbReference>
<dbReference type="Proteomes" id="UP001140949">
    <property type="component" value="Unassembled WGS sequence"/>
</dbReference>
<dbReference type="PANTHER" id="PTHR13035">
    <property type="entry name" value="PROTEIN N-TERMINAL GLUTAMINE AMIDOHYDROLASE"/>
    <property type="match status" value="1"/>
</dbReference>
<name>A0AAX6E0T4_IRIPA</name>
<evidence type="ECO:0000256" key="5">
    <source>
        <dbReference type="ARBA" id="ARBA00022801"/>
    </source>
</evidence>
<organism evidence="10 12">
    <name type="scientific">Iris pallida</name>
    <name type="common">Sweet iris</name>
    <dbReference type="NCBI Taxonomy" id="29817"/>
    <lineage>
        <taxon>Eukaryota</taxon>
        <taxon>Viridiplantae</taxon>
        <taxon>Streptophyta</taxon>
        <taxon>Embryophyta</taxon>
        <taxon>Tracheophyta</taxon>
        <taxon>Spermatophyta</taxon>
        <taxon>Magnoliopsida</taxon>
        <taxon>Liliopsida</taxon>
        <taxon>Asparagales</taxon>
        <taxon>Iridaceae</taxon>
        <taxon>Iridoideae</taxon>
        <taxon>Irideae</taxon>
        <taxon>Iris</taxon>
    </lineage>
</organism>
<comment type="subunit">
    <text evidence="2 8">Monomer.</text>
</comment>
<evidence type="ECO:0000313" key="10">
    <source>
        <dbReference type="EMBL" id="KAJ6797580.1"/>
    </source>
</evidence>
<dbReference type="GO" id="GO:0005634">
    <property type="term" value="C:nucleus"/>
    <property type="evidence" value="ECO:0007669"/>
    <property type="project" value="TreeGrafter"/>
</dbReference>
<gene>
    <name evidence="10" type="ORF">M6B38_217945</name>
    <name evidence="11" type="ORF">M6B38_285810</name>
</gene>
<reference evidence="10" key="1">
    <citation type="journal article" date="2023" name="GigaByte">
        <title>Genome assembly of the bearded iris, Iris pallida Lam.</title>
        <authorList>
            <person name="Bruccoleri R.E."/>
            <person name="Oakeley E.J."/>
            <person name="Faust A.M.E."/>
            <person name="Altorfer M."/>
            <person name="Dessus-Babus S."/>
            <person name="Burckhardt D."/>
            <person name="Oertli M."/>
            <person name="Naumann U."/>
            <person name="Petersen F."/>
            <person name="Wong J."/>
        </authorList>
    </citation>
    <scope>NUCLEOTIDE SEQUENCE</scope>
    <source>
        <strain evidence="10">GSM-AAB239-AS_SAM_17_03QT</strain>
    </source>
</reference>
<comment type="function">
    <text evidence="8">Mediates the side-chain deamidation of N-terminal glutamine residues to glutamate, an important step in N-end rule pathway of protein degradation. Conversion of the resulting N-terminal glutamine to glutamate renders the protein susceptible to arginylation, polyubiquitination and degradation as specified by the N-end rule. Does not act on substrates with internal or C-terminal glutamine and does not act on non-glutamine residues in any position.</text>
</comment>
<dbReference type="EC" id="3.5.1.122" evidence="3 8"/>
<keyword evidence="5 8" id="KW-0378">Hydrolase</keyword>
<evidence type="ECO:0000256" key="1">
    <source>
        <dbReference type="ARBA" id="ARBA00008985"/>
    </source>
</evidence>
<evidence type="ECO:0000256" key="2">
    <source>
        <dbReference type="ARBA" id="ARBA00011245"/>
    </source>
</evidence>
<dbReference type="Pfam" id="PF09764">
    <property type="entry name" value="Nt_Gln_amidase"/>
    <property type="match status" value="1"/>
</dbReference>
<dbReference type="GO" id="GO:0070773">
    <property type="term" value="F:protein-N-terminal glutamine amidohydrolase activity"/>
    <property type="evidence" value="ECO:0007669"/>
    <property type="project" value="UniProtKB-UniRule"/>
</dbReference>